<dbReference type="RefSeq" id="WP_285392870.1">
    <property type="nucleotide sequence ID" value="NZ_JASSVS010000012.1"/>
</dbReference>
<comment type="similarity">
    <text evidence="7">Belongs to the binding-protein-dependent transport system permease family.</text>
</comment>
<keyword evidence="5 7" id="KW-1133">Transmembrane helix</keyword>
<evidence type="ECO:0000256" key="2">
    <source>
        <dbReference type="ARBA" id="ARBA00022448"/>
    </source>
</evidence>
<feature type="transmembrane region" description="Helical" evidence="7">
    <location>
        <begin position="183"/>
        <end position="204"/>
    </location>
</feature>
<dbReference type="Pfam" id="PF00528">
    <property type="entry name" value="BPD_transp_1"/>
    <property type="match status" value="1"/>
</dbReference>
<keyword evidence="2 7" id="KW-0813">Transport</keyword>
<sequence length="251" mass="27116">MSKPSLIRYAILLALIALWFLVTAMEWVKPIQLPPPAGLWAAWQADGSRFLDAFALTAAEIAVAILIAWPLGIGIGAVFGSLRAVSEAASAILGSLFAVPAIILYPLFIAWVGMGPESKVLFGVIAGFFPIALNTLSGVRQVDQSYVTMGRAMGASRLQVFYRVVLRLALPSVISGLRIGTALIMISVVVSEMLASFGGLGYMIAYHRTMFDTGHVYLGILMALLTVLTVNWLLSMLESHFSKWQERGAEL</sequence>
<evidence type="ECO:0000256" key="6">
    <source>
        <dbReference type="ARBA" id="ARBA00023136"/>
    </source>
</evidence>
<evidence type="ECO:0000313" key="9">
    <source>
        <dbReference type="EMBL" id="MDL0433235.1"/>
    </source>
</evidence>
<evidence type="ECO:0000313" key="10">
    <source>
        <dbReference type="Proteomes" id="UP001227964"/>
    </source>
</evidence>
<evidence type="ECO:0000256" key="7">
    <source>
        <dbReference type="RuleBase" id="RU363032"/>
    </source>
</evidence>
<feature type="transmembrane region" description="Helical" evidence="7">
    <location>
        <begin position="91"/>
        <end position="114"/>
    </location>
</feature>
<feature type="transmembrane region" description="Helical" evidence="7">
    <location>
        <begin position="54"/>
        <end position="79"/>
    </location>
</feature>
<keyword evidence="10" id="KW-1185">Reference proteome</keyword>
<feature type="transmembrane region" description="Helical" evidence="7">
    <location>
        <begin position="160"/>
        <end position="177"/>
    </location>
</feature>
<feature type="domain" description="ABC transmembrane type-1" evidence="8">
    <location>
        <begin position="50"/>
        <end position="234"/>
    </location>
</feature>
<dbReference type="PANTHER" id="PTHR30151">
    <property type="entry name" value="ALKANE SULFONATE ABC TRANSPORTER-RELATED, MEMBRANE SUBUNIT"/>
    <property type="match status" value="1"/>
</dbReference>
<evidence type="ECO:0000256" key="1">
    <source>
        <dbReference type="ARBA" id="ARBA00004651"/>
    </source>
</evidence>
<reference evidence="9 10" key="1">
    <citation type="submission" date="2023-06" db="EMBL/GenBank/DDBJ databases">
        <title>Marinobacter azerbaijanicus a moderately halophilic, isolated from Urmia Lake in Azerbaijan region of Iran.</title>
        <authorList>
            <person name="Sanchez-Porro C."/>
            <person name="Aghdam E.M."/>
            <person name="Saheb S.M."/>
            <person name="Tarhriz V."/>
            <person name="Kazemi E."/>
            <person name="Ammozegar M.A."/>
            <person name="Ventosa A."/>
            <person name="Hejazi M.S."/>
        </authorList>
    </citation>
    <scope>NUCLEOTIDE SEQUENCE [LARGE SCALE GENOMIC DNA]</scope>
    <source>
        <strain evidence="9 10">TBZ242</strain>
    </source>
</reference>
<dbReference type="SUPFAM" id="SSF161098">
    <property type="entry name" value="MetI-like"/>
    <property type="match status" value="1"/>
</dbReference>
<protein>
    <submittedName>
        <fullName evidence="9">ABC transporter permease</fullName>
    </submittedName>
</protein>
<dbReference type="PROSITE" id="PS50928">
    <property type="entry name" value="ABC_TM1"/>
    <property type="match status" value="1"/>
</dbReference>
<dbReference type="InterPro" id="IPR035906">
    <property type="entry name" value="MetI-like_sf"/>
</dbReference>
<dbReference type="Gene3D" id="1.10.3720.10">
    <property type="entry name" value="MetI-like"/>
    <property type="match status" value="1"/>
</dbReference>
<feature type="transmembrane region" description="Helical" evidence="7">
    <location>
        <begin position="120"/>
        <end position="139"/>
    </location>
</feature>
<dbReference type="InterPro" id="IPR000515">
    <property type="entry name" value="MetI-like"/>
</dbReference>
<gene>
    <name evidence="9" type="ORF">QPM17_19015</name>
</gene>
<proteinExistence type="inferred from homology"/>
<dbReference type="PANTHER" id="PTHR30151:SF0">
    <property type="entry name" value="ABC TRANSPORTER PERMEASE PROTEIN MJ0413-RELATED"/>
    <property type="match status" value="1"/>
</dbReference>
<comment type="subcellular location">
    <subcellularLocation>
        <location evidence="1 7">Cell membrane</location>
        <topology evidence="1 7">Multi-pass membrane protein</topology>
    </subcellularLocation>
</comment>
<evidence type="ECO:0000256" key="5">
    <source>
        <dbReference type="ARBA" id="ARBA00022989"/>
    </source>
</evidence>
<accession>A0ABT7IGE8</accession>
<name>A0ABT7IGE8_9GAMM</name>
<dbReference type="CDD" id="cd06261">
    <property type="entry name" value="TM_PBP2"/>
    <property type="match status" value="1"/>
</dbReference>
<feature type="transmembrane region" description="Helical" evidence="7">
    <location>
        <begin position="216"/>
        <end position="234"/>
    </location>
</feature>
<dbReference type="Proteomes" id="UP001227964">
    <property type="component" value="Unassembled WGS sequence"/>
</dbReference>
<comment type="caution">
    <text evidence="9">The sequence shown here is derived from an EMBL/GenBank/DDBJ whole genome shotgun (WGS) entry which is preliminary data.</text>
</comment>
<keyword evidence="6 7" id="KW-0472">Membrane</keyword>
<organism evidence="9 10">
    <name type="scientific">Marinobacter azerbaijanicus</name>
    <dbReference type="NCBI Taxonomy" id="3050455"/>
    <lineage>
        <taxon>Bacteria</taxon>
        <taxon>Pseudomonadati</taxon>
        <taxon>Pseudomonadota</taxon>
        <taxon>Gammaproteobacteria</taxon>
        <taxon>Pseudomonadales</taxon>
        <taxon>Marinobacteraceae</taxon>
        <taxon>Marinobacter</taxon>
    </lineage>
</organism>
<keyword evidence="4 7" id="KW-0812">Transmembrane</keyword>
<evidence type="ECO:0000259" key="8">
    <source>
        <dbReference type="PROSITE" id="PS50928"/>
    </source>
</evidence>
<evidence type="ECO:0000256" key="3">
    <source>
        <dbReference type="ARBA" id="ARBA00022475"/>
    </source>
</evidence>
<evidence type="ECO:0000256" key="4">
    <source>
        <dbReference type="ARBA" id="ARBA00022692"/>
    </source>
</evidence>
<dbReference type="EMBL" id="JASSVS010000012">
    <property type="protein sequence ID" value="MDL0433235.1"/>
    <property type="molecule type" value="Genomic_DNA"/>
</dbReference>
<keyword evidence="3" id="KW-1003">Cell membrane</keyword>